<feature type="non-terminal residue" evidence="1">
    <location>
        <position position="1"/>
    </location>
</feature>
<evidence type="ECO:0008006" key="3">
    <source>
        <dbReference type="Google" id="ProtNLM"/>
    </source>
</evidence>
<dbReference type="Proteomes" id="UP000603434">
    <property type="component" value="Unassembled WGS sequence"/>
</dbReference>
<protein>
    <recommendedName>
        <fullName evidence="3">DUF559 domain-containing protein</fullName>
    </recommendedName>
</protein>
<comment type="caution">
    <text evidence="1">The sequence shown here is derived from an EMBL/GenBank/DDBJ whole genome shotgun (WGS) entry which is preliminary data.</text>
</comment>
<dbReference type="AlphaFoldDB" id="A0A8J6NSM7"/>
<name>A0A8J6NSM7_9BACT</name>
<organism evidence="1 2">
    <name type="scientific">Candidatus Desulfatibia profunda</name>
    <dbReference type="NCBI Taxonomy" id="2841695"/>
    <lineage>
        <taxon>Bacteria</taxon>
        <taxon>Pseudomonadati</taxon>
        <taxon>Thermodesulfobacteriota</taxon>
        <taxon>Desulfobacteria</taxon>
        <taxon>Desulfobacterales</taxon>
        <taxon>Desulfobacterales incertae sedis</taxon>
        <taxon>Candidatus Desulfatibia</taxon>
    </lineage>
</organism>
<proteinExistence type="predicted"/>
<evidence type="ECO:0000313" key="2">
    <source>
        <dbReference type="Proteomes" id="UP000603434"/>
    </source>
</evidence>
<accession>A0A8J6NSM7</accession>
<dbReference type="EMBL" id="JACNJH010000027">
    <property type="protein sequence ID" value="MBC8359866.1"/>
    <property type="molecule type" value="Genomic_DNA"/>
</dbReference>
<gene>
    <name evidence="1" type="ORF">H8E23_00520</name>
</gene>
<reference evidence="1 2" key="1">
    <citation type="submission" date="2020-08" db="EMBL/GenBank/DDBJ databases">
        <title>Bridging the membrane lipid divide: bacteria of the FCB group superphylum have the potential to synthesize archaeal ether lipids.</title>
        <authorList>
            <person name="Villanueva L."/>
            <person name="Von Meijenfeldt F.A.B."/>
            <person name="Westbye A.B."/>
            <person name="Yadav S."/>
            <person name="Hopmans E.C."/>
            <person name="Dutilh B.E."/>
            <person name="Sinninghe Damste J.S."/>
        </authorList>
    </citation>
    <scope>NUCLEOTIDE SEQUENCE [LARGE SCALE GENOMIC DNA]</scope>
    <source>
        <strain evidence="1">NIOZ-UU30</strain>
    </source>
</reference>
<evidence type="ECO:0000313" key="1">
    <source>
        <dbReference type="EMBL" id="MBC8359866.1"/>
    </source>
</evidence>
<dbReference type="Gene3D" id="3.40.960.10">
    <property type="entry name" value="VSR Endonuclease"/>
    <property type="match status" value="1"/>
</dbReference>
<sequence length="81" mass="9737">KEQALILEYDGVEYHTKNPDIVTKHNFSQEYLDYDISRQIELESYGYRFLRLNKFNLRPEQESETKADVLDRFLSKTFAVE</sequence>